<evidence type="ECO:0000313" key="2">
    <source>
        <dbReference type="Proteomes" id="UP001460888"/>
    </source>
</evidence>
<dbReference type="InterPro" id="IPR059166">
    <property type="entry name" value="PLD-like_cat"/>
</dbReference>
<name>A0ABV2AZ06_9GAMM</name>
<keyword evidence="2" id="KW-1185">Reference proteome</keyword>
<gene>
    <name evidence="1" type="ORF">SADO_06417</name>
</gene>
<comment type="caution">
    <text evidence="1">The sequence shown here is derived from an EMBL/GenBank/DDBJ whole genome shotgun (WGS) entry which is preliminary data.</text>
</comment>
<evidence type="ECO:0008006" key="3">
    <source>
        <dbReference type="Google" id="ProtNLM"/>
    </source>
</evidence>
<organism evidence="1 2">
    <name type="scientific">Salinisphaera dokdonensis CL-ES53</name>
    <dbReference type="NCBI Taxonomy" id="1304272"/>
    <lineage>
        <taxon>Bacteria</taxon>
        <taxon>Pseudomonadati</taxon>
        <taxon>Pseudomonadota</taxon>
        <taxon>Gammaproteobacteria</taxon>
        <taxon>Salinisphaerales</taxon>
        <taxon>Salinisphaeraceae</taxon>
        <taxon>Salinisphaera</taxon>
    </lineage>
</organism>
<protein>
    <recommendedName>
        <fullName evidence="3">Phospholipase D-like domain-containing protein</fullName>
    </recommendedName>
</protein>
<dbReference type="CDD" id="cd09176">
    <property type="entry name" value="PLDc_unchar6"/>
    <property type="match status" value="1"/>
</dbReference>
<evidence type="ECO:0000313" key="1">
    <source>
        <dbReference type="EMBL" id="MES1928866.1"/>
    </source>
</evidence>
<accession>A0ABV2AZ06</accession>
<proteinExistence type="predicted"/>
<sequence length="515" mass="56673">MLHPCIAPLGGAFHPKVILLRFRSEDNDTRILRLLVLSRNLTFDNAWDLALQLDGVPSPKSEAENNDPIRRLFHLARSASSKEIAKARASLFHDLLADLDNCHWDLPAGFDSVAFHLIGDTDDHWEPGTCDRLAVISPFLADTALARMAQNTQQFSWLVSRPEELGALSESDRMHAEELLVLSESATEPDETADTDTLAGAGLHAKCLVQERGTRTHLFAGSANATHPIFGLHSRIRNTEFMVELSGPRRDVGGITAIFGDGGLRDICQLYEHVAAETDAEQAHIEHCLETAHRAATSIDWRLRCEGSVDQWHLTLSTGEPLSNELADIIIDVWPLTTESSRGARVPGELPIKVRLGPFQTIELTSLLGFELSYRGQYRRFGLEIPVTNMPSASRRDQATMRHVVRNRSAFLRYLAMLLGEMGGDVSSKALAARLGSASTPVGGSASSEAVFPLFEQLARAYARDPASLRAVARVMRQLEDTSDQDGDPVVPDGFRDLWTVFEQTLALESNDAKG</sequence>
<dbReference type="Proteomes" id="UP001460888">
    <property type="component" value="Unassembled WGS sequence"/>
</dbReference>
<dbReference type="EMBL" id="APND01000002">
    <property type="protein sequence ID" value="MES1928866.1"/>
    <property type="molecule type" value="Genomic_DNA"/>
</dbReference>
<reference evidence="1 2" key="1">
    <citation type="submission" date="2013-03" db="EMBL/GenBank/DDBJ databases">
        <title>Salinisphaera dokdonensis CL-ES53 Genome Sequencing.</title>
        <authorList>
            <person name="Li C."/>
            <person name="Lai Q."/>
            <person name="Shao Z."/>
        </authorList>
    </citation>
    <scope>NUCLEOTIDE SEQUENCE [LARGE SCALE GENOMIC DNA]</scope>
    <source>
        <strain evidence="1 2">CL-ES53</strain>
    </source>
</reference>